<evidence type="ECO:0000313" key="4">
    <source>
        <dbReference type="EMBL" id="KEF30941.1"/>
    </source>
</evidence>
<reference evidence="4 5" key="1">
    <citation type="submission" date="2012-12" db="EMBL/GenBank/DDBJ databases">
        <title>Genome assembly of Marinobacter sp. AK21.</title>
        <authorList>
            <person name="Khatri I."/>
            <person name="Kumar R."/>
            <person name="Vaidya B."/>
            <person name="Subramanian S."/>
            <person name="Pinnaka A."/>
        </authorList>
    </citation>
    <scope>NUCLEOTIDE SEQUENCE [LARGE SCALE GENOMIC DNA]</scope>
    <source>
        <strain evidence="4 5">AK21</strain>
    </source>
</reference>
<keyword evidence="2" id="KW-0812">Transmembrane</keyword>
<keyword evidence="2" id="KW-0472">Membrane</keyword>
<accession>A0A072N081</accession>
<gene>
    <name evidence="4" type="ORF">D777_02883</name>
</gene>
<evidence type="ECO:0000256" key="1">
    <source>
        <dbReference type="SAM" id="Coils"/>
    </source>
</evidence>
<comment type="caution">
    <text evidence="4">The sequence shown here is derived from an EMBL/GenBank/DDBJ whole genome shotgun (WGS) entry which is preliminary data.</text>
</comment>
<keyword evidence="1" id="KW-0175">Coiled coil</keyword>
<dbReference type="InterPro" id="IPR001107">
    <property type="entry name" value="Band_7"/>
</dbReference>
<keyword evidence="2" id="KW-1133">Transmembrane helix</keyword>
<keyword evidence="5" id="KW-1185">Reference proteome</keyword>
<name>A0A072N081_9GAMM</name>
<feature type="domain" description="Band 7" evidence="3">
    <location>
        <begin position="47"/>
        <end position="296"/>
    </location>
</feature>
<dbReference type="Pfam" id="PF01145">
    <property type="entry name" value="Band_7"/>
    <property type="match status" value="1"/>
</dbReference>
<dbReference type="STRING" id="1137280.D777_02883"/>
<evidence type="ECO:0000313" key="5">
    <source>
        <dbReference type="Proteomes" id="UP000035057"/>
    </source>
</evidence>
<dbReference type="PATRIC" id="fig|1137280.3.peg.2700"/>
<evidence type="ECO:0000256" key="2">
    <source>
        <dbReference type="SAM" id="Phobius"/>
    </source>
</evidence>
<dbReference type="Proteomes" id="UP000035057">
    <property type="component" value="Unassembled WGS sequence"/>
</dbReference>
<feature type="coiled-coil region" evidence="1">
    <location>
        <begin position="291"/>
        <end position="380"/>
    </location>
</feature>
<feature type="transmembrane region" description="Helical" evidence="2">
    <location>
        <begin position="23"/>
        <end position="42"/>
    </location>
</feature>
<dbReference type="OrthoDB" id="5826341at2"/>
<protein>
    <recommendedName>
        <fullName evidence="3">Band 7 domain-containing protein</fullName>
    </recommendedName>
</protein>
<dbReference type="RefSeq" id="WP_036132991.1">
    <property type="nucleotide sequence ID" value="NZ_ANIE01000007.1"/>
</dbReference>
<organism evidence="4 5">
    <name type="scientific">Marinobacter nitratireducens</name>
    <dbReference type="NCBI Taxonomy" id="1137280"/>
    <lineage>
        <taxon>Bacteria</taxon>
        <taxon>Pseudomonadati</taxon>
        <taxon>Pseudomonadota</taxon>
        <taxon>Gammaproteobacteria</taxon>
        <taxon>Pseudomonadales</taxon>
        <taxon>Marinobacteraceae</taxon>
        <taxon>Marinobacter</taxon>
    </lineage>
</organism>
<sequence length="469" mass="53032">MESQTPARESKWQAALMQGMKKYLLTIIGFLFAAFLSMSSFFTTELGYTYVVQDTLFGSIRVFSEPGVHFKVPFFSNVYTYNQAMTLNFGNQEIGEKIKSTRQLTEVEVQFADTYTARIPATFRFRLSADPKKIIAMHREFRSYDNLIDSLLIKNAKNVTVVTATQYTGEEFFQGGLNKFKVQLEDQLQNGLYETERRQVEVEQTDLAAVSSDNEDGDKLERKIQLVWKNIILQDSSGQAKRIANPLDSYGIQVRQVTIGRPLPEKRLDDLLVKKKDLVAKRITAIQAQETARAEAKTAQLEKEIEKARAIQDAQRSKELAIISKQKEVEMERQQAELERVRKEKEKAVAVLEKQKQLEISVAERDIQKANAEAATYAAKAIREQGLAEAEVAKAHLLAKQAARDIYMAEIQRDIAEVMYPALKNVTIDMPDYYVQGQETGAPVSSLEVFTSLGAMEQLRRSTASPATP</sequence>
<dbReference type="EMBL" id="ANIE01000007">
    <property type="protein sequence ID" value="KEF30941.1"/>
    <property type="molecule type" value="Genomic_DNA"/>
</dbReference>
<proteinExistence type="predicted"/>
<dbReference type="AlphaFoldDB" id="A0A072N081"/>
<evidence type="ECO:0000259" key="3">
    <source>
        <dbReference type="Pfam" id="PF01145"/>
    </source>
</evidence>